<gene>
    <name evidence="10" type="primary">CYP333A2</name>
    <name evidence="11" type="synonym">101736730</name>
</gene>
<dbReference type="InterPro" id="IPR017972">
    <property type="entry name" value="Cyt_P450_CS"/>
</dbReference>
<reference evidence="12" key="2">
    <citation type="journal article" date="2008" name="Insect Biochem. Mol. Biol.">
        <title>The genome of a lepidopteran model insect, the silkworm Bombyx mori.</title>
        <authorList>
            <consortium name="International Silkworm Genome Consortium"/>
        </authorList>
    </citation>
    <scope>NUCLEOTIDE SEQUENCE [LARGE SCALE GENOMIC DNA]</scope>
    <source>
        <strain evidence="12">p50T</strain>
    </source>
</reference>
<evidence type="ECO:0000256" key="8">
    <source>
        <dbReference type="PIRSR" id="PIRSR602401-1"/>
    </source>
</evidence>
<name>L0N6I8_BOMMO</name>
<dbReference type="InterPro" id="IPR001128">
    <property type="entry name" value="Cyt_P450"/>
</dbReference>
<keyword evidence="5 9" id="KW-0560">Oxidoreductase</keyword>
<evidence type="ECO:0000256" key="9">
    <source>
        <dbReference type="RuleBase" id="RU000461"/>
    </source>
</evidence>
<dbReference type="AlphaFoldDB" id="L0N6I8"/>
<evidence type="ECO:0000313" key="12">
    <source>
        <dbReference type="Proteomes" id="UP000005204"/>
    </source>
</evidence>
<evidence type="ECO:0000256" key="2">
    <source>
        <dbReference type="ARBA" id="ARBA00010617"/>
    </source>
</evidence>
<evidence type="ECO:0000313" key="11">
    <source>
        <dbReference type="EnsemblMetazoa" id="XP_012550990.1"/>
    </source>
</evidence>
<dbReference type="GeneID" id="101736730"/>
<dbReference type="GO" id="GO:0005506">
    <property type="term" value="F:iron ion binding"/>
    <property type="evidence" value="ECO:0007669"/>
    <property type="project" value="InterPro"/>
</dbReference>
<dbReference type="EnsemblMetazoa" id="XM_012695537.3">
    <property type="protein sequence ID" value="XP_012550991.1"/>
    <property type="gene ID" value="LOC101736730"/>
</dbReference>
<keyword evidence="6 8" id="KW-0408">Iron</keyword>
<organism evidence="10">
    <name type="scientific">Bombyx mori</name>
    <name type="common">Silk moth</name>
    <dbReference type="NCBI Taxonomy" id="7091"/>
    <lineage>
        <taxon>Eukaryota</taxon>
        <taxon>Metazoa</taxon>
        <taxon>Ecdysozoa</taxon>
        <taxon>Arthropoda</taxon>
        <taxon>Hexapoda</taxon>
        <taxon>Insecta</taxon>
        <taxon>Pterygota</taxon>
        <taxon>Neoptera</taxon>
        <taxon>Endopterygota</taxon>
        <taxon>Lepidoptera</taxon>
        <taxon>Glossata</taxon>
        <taxon>Ditrysia</taxon>
        <taxon>Bombycoidea</taxon>
        <taxon>Bombycidae</taxon>
        <taxon>Bombycinae</taxon>
        <taxon>Bombyx</taxon>
    </lineage>
</organism>
<dbReference type="PRINTS" id="PR00463">
    <property type="entry name" value="EP450I"/>
</dbReference>
<dbReference type="PROSITE" id="PS00086">
    <property type="entry name" value="CYTOCHROME_P450"/>
    <property type="match status" value="1"/>
</dbReference>
<protein>
    <submittedName>
        <fullName evidence="10">Cytochrome P450</fullName>
    </submittedName>
</protein>
<dbReference type="PANTHER" id="PTHR24279">
    <property type="entry name" value="CYTOCHROME P450"/>
    <property type="match status" value="1"/>
</dbReference>
<proteinExistence type="evidence at transcript level"/>
<dbReference type="PRINTS" id="PR00385">
    <property type="entry name" value="P450"/>
</dbReference>
<evidence type="ECO:0000256" key="4">
    <source>
        <dbReference type="ARBA" id="ARBA00022723"/>
    </source>
</evidence>
<dbReference type="Gene3D" id="1.10.630.10">
    <property type="entry name" value="Cytochrome P450"/>
    <property type="match status" value="1"/>
</dbReference>
<dbReference type="Proteomes" id="UP000005204">
    <property type="component" value="Unassembled WGS sequence"/>
</dbReference>
<dbReference type="CDD" id="cd11054">
    <property type="entry name" value="CYP24A1-like"/>
    <property type="match status" value="1"/>
</dbReference>
<dbReference type="InterPro" id="IPR036396">
    <property type="entry name" value="Cyt_P450_sf"/>
</dbReference>
<dbReference type="EMBL" id="AK289310">
    <property type="protein sequence ID" value="BAM73837.1"/>
    <property type="molecule type" value="mRNA"/>
</dbReference>
<keyword evidence="7 9" id="KW-0503">Monooxygenase</keyword>
<evidence type="ECO:0000313" key="10">
    <source>
        <dbReference type="EMBL" id="BAM73837.1"/>
    </source>
</evidence>
<evidence type="ECO:0000256" key="5">
    <source>
        <dbReference type="ARBA" id="ARBA00023002"/>
    </source>
</evidence>
<dbReference type="EnsemblMetazoa" id="XM_021351926.2">
    <property type="protein sequence ID" value="XP_021207601.1"/>
    <property type="gene ID" value="LOC101736730"/>
</dbReference>
<dbReference type="Pfam" id="PF00067">
    <property type="entry name" value="p450"/>
    <property type="match status" value="1"/>
</dbReference>
<evidence type="ECO:0000256" key="1">
    <source>
        <dbReference type="ARBA" id="ARBA00001971"/>
    </source>
</evidence>
<keyword evidence="12" id="KW-1185">Reference proteome</keyword>
<reference evidence="10" key="1">
    <citation type="submission" date="2007-09" db="EMBL/GenBank/DDBJ databases">
        <title>The cytochrome P450 genes of the silkworm, Bombyx mori.</title>
        <authorList>
            <person name="Kozaki T."/>
            <person name="Mita K."/>
            <person name="Shinoda T."/>
        </authorList>
    </citation>
    <scope>NUCLEOTIDE SEQUENCE</scope>
    <source>
        <strain evidence="10">P50T</strain>
        <tissue evidence="10">Pheromone gland</tissue>
    </source>
</reference>
<evidence type="ECO:0000256" key="6">
    <source>
        <dbReference type="ARBA" id="ARBA00023004"/>
    </source>
</evidence>
<evidence type="ECO:0000256" key="7">
    <source>
        <dbReference type="ARBA" id="ARBA00023033"/>
    </source>
</evidence>
<dbReference type="EnsemblMetazoa" id="XM_012695536.3">
    <property type="protein sequence ID" value="XP_012550990.1"/>
    <property type="gene ID" value="LOC101736730"/>
</dbReference>
<comment type="cofactor">
    <cofactor evidence="1 8">
        <name>heme</name>
        <dbReference type="ChEBI" id="CHEBI:30413"/>
    </cofactor>
</comment>
<feature type="binding site" description="axial binding residue" evidence="8">
    <location>
        <position position="389"/>
    </location>
    <ligand>
        <name>heme</name>
        <dbReference type="ChEBI" id="CHEBI:30413"/>
    </ligand>
    <ligandPart>
        <name>Fe</name>
        <dbReference type="ChEBI" id="CHEBI:18248"/>
    </ligandPart>
</feature>
<dbReference type="InterPro" id="IPR050479">
    <property type="entry name" value="CYP11_CYP27_families"/>
</dbReference>
<keyword evidence="3 8" id="KW-0349">Heme</keyword>
<dbReference type="GO" id="GO:0016705">
    <property type="term" value="F:oxidoreductase activity, acting on paired donors, with incorporation or reduction of molecular oxygen"/>
    <property type="evidence" value="ECO:0007669"/>
    <property type="project" value="InterPro"/>
</dbReference>
<dbReference type="GO" id="GO:0004497">
    <property type="term" value="F:monooxygenase activity"/>
    <property type="evidence" value="ECO:0007669"/>
    <property type="project" value="UniProtKB-KW"/>
</dbReference>
<sequence length="441" mass="51142">MFDVLGILEGKFGPLVKVDGVFARGTMLFLFEPDHFEQVYRAEEANPLRPGFQVLDYYRTQLRKSRYGGLHGLINAQGPEWREFRTKVNPALLLPKLVKLYAPGIDEIAQDFVQRLSQITHDDAYIKDNFELELTKFSLEATALVALGSRLGCLKDSLDSDHPARRLMKSTRDIFELTYKLEIRPSPWRYIATPAYKMVIEAYDTQWEISMMYINHARKKLEQRGYDIPEEEKSVLEKLIAIDEKVAVMMASEMLLAGIDTVSFVTTSLLFNLAMNQKVQDKLREEIRTSESNYKRYFRACLKEALRLRHVVPANLRRTHRDHIVGGYYIPKGIDVIAPNEYLSRSEKFYPQPEEFIPERWLVEKSDPLYYGNAHPLVTLPFGFGVRSCIGRRIAELEIELLIKRLIEEFKVTWNGPPIKIVNKLTNTFVKPYNFTFTSVK</sequence>
<dbReference type="GO" id="GO:0020037">
    <property type="term" value="F:heme binding"/>
    <property type="evidence" value="ECO:0007669"/>
    <property type="project" value="InterPro"/>
</dbReference>
<dbReference type="PANTHER" id="PTHR24279:SF120">
    <property type="entry name" value="CYTOCHROME P450"/>
    <property type="match status" value="1"/>
</dbReference>
<keyword evidence="4 8" id="KW-0479">Metal-binding</keyword>
<reference evidence="11" key="3">
    <citation type="submission" date="2022-06" db="UniProtKB">
        <authorList>
            <consortium name="EnsemblMetazoa"/>
        </authorList>
    </citation>
    <scope>IDENTIFICATION</scope>
    <source>
        <strain evidence="11">p50T (Dazao)</strain>
    </source>
</reference>
<comment type="similarity">
    <text evidence="2 9">Belongs to the cytochrome P450 family.</text>
</comment>
<dbReference type="SUPFAM" id="SSF48264">
    <property type="entry name" value="Cytochrome P450"/>
    <property type="match status" value="1"/>
</dbReference>
<dbReference type="InterPro" id="IPR002401">
    <property type="entry name" value="Cyt_P450_E_grp-I"/>
</dbReference>
<accession>L0N6I8</accession>
<evidence type="ECO:0000256" key="3">
    <source>
        <dbReference type="ARBA" id="ARBA00022617"/>
    </source>
</evidence>